<sequence length="214" mass="24737">MYKEFLNLPATFNIYEDAEGLDNSLKNAILNLDRIKLNYIKDISKYNSLIVNISTQAQVEVSKERDTETKSDDDKISRYSYKGKKYNSVQLNAELRNEYLRTVSRTFYNNQELTAEEKNKFIGDGTVKGIMSSTIQQLTDRGLSIKAISSIQGNLMIKEGKNPDIDQWKNSARIFEFPIGEEKFVYFDTNISIRDAYVLSIRMIEESMIEESMK</sequence>
<keyword evidence="2" id="KW-1185">Reference proteome</keyword>
<name>A0A7G9RW55_9FIRM</name>
<dbReference type="Proteomes" id="UP000515928">
    <property type="component" value="Chromosome"/>
</dbReference>
<accession>A0A7G9RW55</accession>
<protein>
    <submittedName>
        <fullName evidence="1">Uncharacterized protein</fullName>
    </submittedName>
</protein>
<dbReference type="AlphaFoldDB" id="A0A7G9RW55"/>
<reference evidence="1 2" key="1">
    <citation type="submission" date="2020-08" db="EMBL/GenBank/DDBJ databases">
        <title>Genome sequence of Erysipelothrix inopinata DSM 15511T.</title>
        <authorList>
            <person name="Hyun D.-W."/>
            <person name="Bae J.-W."/>
        </authorList>
    </citation>
    <scope>NUCLEOTIDE SEQUENCE [LARGE SCALE GENOMIC DNA]</scope>
    <source>
        <strain evidence="1 2">DSM 15511</strain>
    </source>
</reference>
<gene>
    <name evidence="1" type="ORF">H9L01_05405</name>
</gene>
<organism evidence="1 2">
    <name type="scientific">Erysipelothrix inopinata</name>
    <dbReference type="NCBI Taxonomy" id="225084"/>
    <lineage>
        <taxon>Bacteria</taxon>
        <taxon>Bacillati</taxon>
        <taxon>Bacillota</taxon>
        <taxon>Erysipelotrichia</taxon>
        <taxon>Erysipelotrichales</taxon>
        <taxon>Erysipelotrichaceae</taxon>
        <taxon>Erysipelothrix</taxon>
    </lineage>
</organism>
<evidence type="ECO:0000313" key="2">
    <source>
        <dbReference type="Proteomes" id="UP000515928"/>
    </source>
</evidence>
<proteinExistence type="predicted"/>
<evidence type="ECO:0000313" key="1">
    <source>
        <dbReference type="EMBL" id="QNN59830.1"/>
    </source>
</evidence>
<dbReference type="KEGG" id="eio:H9L01_05405"/>
<dbReference type="EMBL" id="CP060715">
    <property type="protein sequence ID" value="QNN59830.1"/>
    <property type="molecule type" value="Genomic_DNA"/>
</dbReference>
<dbReference type="RefSeq" id="WP_187532964.1">
    <property type="nucleotide sequence ID" value="NZ_CP060715.1"/>
</dbReference>